<reference evidence="1 2" key="1">
    <citation type="submission" date="2021-10" db="EMBL/GenBank/DDBJ databases">
        <title>Draft genome of Aestuariibacter halophilus JC2043.</title>
        <authorList>
            <person name="Emsley S.A."/>
            <person name="Pfannmuller K.M."/>
            <person name="Ushijima B."/>
            <person name="Saw J.H."/>
            <person name="Videau P."/>
        </authorList>
    </citation>
    <scope>NUCLEOTIDE SEQUENCE [LARGE SCALE GENOMIC DNA]</scope>
    <source>
        <strain evidence="1 2">JC2043</strain>
    </source>
</reference>
<dbReference type="Proteomes" id="UP001520878">
    <property type="component" value="Unassembled WGS sequence"/>
</dbReference>
<comment type="caution">
    <text evidence="1">The sequence shown here is derived from an EMBL/GenBank/DDBJ whole genome shotgun (WGS) entry which is preliminary data.</text>
</comment>
<evidence type="ECO:0000313" key="2">
    <source>
        <dbReference type="Proteomes" id="UP001520878"/>
    </source>
</evidence>
<evidence type="ECO:0008006" key="3">
    <source>
        <dbReference type="Google" id="ProtNLM"/>
    </source>
</evidence>
<gene>
    <name evidence="1" type="ORF">LJ739_00990</name>
</gene>
<dbReference type="EMBL" id="JAJEWP010000001">
    <property type="protein sequence ID" value="MCC2614812.1"/>
    <property type="molecule type" value="Genomic_DNA"/>
</dbReference>
<evidence type="ECO:0000313" key="1">
    <source>
        <dbReference type="EMBL" id="MCC2614812.1"/>
    </source>
</evidence>
<keyword evidence="2" id="KW-1185">Reference proteome</keyword>
<sequence length="187" mass="21329">MNNRSLFIALMVILLPLFIWDFSQRLALKIDDNEQQDSALKVGESNIATLTEERRDSLLNALNQYDQPKEKPTARPKEESTKPKIAGMSAAQQQQQQGKLRDLFDGQMRYRLVGTFRYNGQRLAIINGVNITNSKQSSNEIQVGQRLGEYLVERIDPGVVALRHNERVVELQVFASKESKEIQKNAE</sequence>
<organism evidence="1 2">
    <name type="scientific">Fluctibacter halophilus</name>
    <dbReference type="NCBI Taxonomy" id="226011"/>
    <lineage>
        <taxon>Bacteria</taxon>
        <taxon>Pseudomonadati</taxon>
        <taxon>Pseudomonadota</taxon>
        <taxon>Gammaproteobacteria</taxon>
        <taxon>Alteromonadales</taxon>
        <taxon>Alteromonadaceae</taxon>
        <taxon>Fluctibacter</taxon>
    </lineage>
</organism>
<name>A0ABS8G2K4_9ALTE</name>
<proteinExistence type="predicted"/>
<accession>A0ABS8G2K4</accession>
<dbReference type="RefSeq" id="WP_229156728.1">
    <property type="nucleotide sequence ID" value="NZ_JAJEWP010000001.1"/>
</dbReference>
<protein>
    <recommendedName>
        <fullName evidence="3">Type II secretion system protein GspC N-terminal domain-containing protein</fullName>
    </recommendedName>
</protein>